<proteinExistence type="predicted"/>
<sequence length="256" mass="28317">MKLTLKSKKLTITLTLLCTSFINITPIVAQTPQKPPTIRLILPPIPPGNPPGGRVRGGARRGLCQKEVKPELTALVPSTQSSPTITNVWALTATERPTFWVYYPYSKANSYTTEFELQDDSSKTPIYKTAIAPPEKPGVIGVYLPSRVPPLTVGKRYRWYFTVDCAPQQSSPIYVEGAIQRVNLSQAVTQQLKTAQPRQRVAIYAENGIWHEALTTLAELRQKNPQDAALQADWENLLQAIGLADIAQKAISSDPR</sequence>
<dbReference type="Proteomes" id="UP000729701">
    <property type="component" value="Unassembled WGS sequence"/>
</dbReference>
<keyword evidence="1" id="KW-0732">Signal</keyword>
<reference evidence="2" key="1">
    <citation type="submission" date="2021-05" db="EMBL/GenBank/DDBJ databases">
        <authorList>
            <person name="Pietrasiak N."/>
            <person name="Ward R."/>
            <person name="Stajich J.E."/>
            <person name="Kurbessoian T."/>
        </authorList>
    </citation>
    <scope>NUCLEOTIDE SEQUENCE</scope>
    <source>
        <strain evidence="2">GSE-NOS-MK-12-04C</strain>
    </source>
</reference>
<accession>A0A951QV74</accession>
<gene>
    <name evidence="2" type="ORF">KME60_29525</name>
</gene>
<feature type="chain" id="PRO_5038037690" evidence="1">
    <location>
        <begin position="30"/>
        <end position="256"/>
    </location>
</feature>
<comment type="caution">
    <text evidence="2">The sequence shown here is derived from an EMBL/GenBank/DDBJ whole genome shotgun (WGS) entry which is preliminary data.</text>
</comment>
<reference evidence="2" key="2">
    <citation type="journal article" date="2022" name="Microbiol. Resour. Announc.">
        <title>Metagenome Sequencing to Explore Phylogenomics of Terrestrial Cyanobacteria.</title>
        <authorList>
            <person name="Ward R.D."/>
            <person name="Stajich J.E."/>
            <person name="Johansen J.R."/>
            <person name="Huntemann M."/>
            <person name="Clum A."/>
            <person name="Foster B."/>
            <person name="Foster B."/>
            <person name="Roux S."/>
            <person name="Palaniappan K."/>
            <person name="Varghese N."/>
            <person name="Mukherjee S."/>
            <person name="Reddy T.B.K."/>
            <person name="Daum C."/>
            <person name="Copeland A."/>
            <person name="Chen I.A."/>
            <person name="Ivanova N.N."/>
            <person name="Kyrpides N.C."/>
            <person name="Shapiro N."/>
            <person name="Eloe-Fadrosh E.A."/>
            <person name="Pietrasiak N."/>
        </authorList>
    </citation>
    <scope>NUCLEOTIDE SEQUENCE</scope>
    <source>
        <strain evidence="2">GSE-NOS-MK-12-04C</strain>
    </source>
</reference>
<dbReference type="Pfam" id="PF06051">
    <property type="entry name" value="DUF928"/>
    <property type="match status" value="1"/>
</dbReference>
<dbReference type="InterPro" id="IPR010328">
    <property type="entry name" value="DUF928"/>
</dbReference>
<feature type="signal peptide" evidence="1">
    <location>
        <begin position="1"/>
        <end position="29"/>
    </location>
</feature>
<protein>
    <submittedName>
        <fullName evidence="2">DUF928 domain-containing protein</fullName>
    </submittedName>
</protein>
<dbReference type="AlphaFoldDB" id="A0A951QV74"/>
<evidence type="ECO:0000313" key="2">
    <source>
        <dbReference type="EMBL" id="MBW4671452.1"/>
    </source>
</evidence>
<dbReference type="EMBL" id="JAHHGZ010000045">
    <property type="protein sequence ID" value="MBW4671452.1"/>
    <property type="molecule type" value="Genomic_DNA"/>
</dbReference>
<organism evidence="2 3">
    <name type="scientific">Cyanomargarita calcarea GSE-NOS-MK-12-04C</name>
    <dbReference type="NCBI Taxonomy" id="2839659"/>
    <lineage>
        <taxon>Bacteria</taxon>
        <taxon>Bacillati</taxon>
        <taxon>Cyanobacteriota</taxon>
        <taxon>Cyanophyceae</taxon>
        <taxon>Nostocales</taxon>
        <taxon>Cyanomargaritaceae</taxon>
        <taxon>Cyanomargarita</taxon>
    </lineage>
</organism>
<evidence type="ECO:0000313" key="3">
    <source>
        <dbReference type="Proteomes" id="UP000729701"/>
    </source>
</evidence>
<evidence type="ECO:0000256" key="1">
    <source>
        <dbReference type="SAM" id="SignalP"/>
    </source>
</evidence>
<name>A0A951QV74_9CYAN</name>